<sequence>MFGVQVVGVLADRFGLVVEDLDDGHARLPADDGAWAKATCVIRWHSRSVTVWWVMMEVLLSGPLRGLVGSEWRP</sequence>
<dbReference type="Proteomes" id="UP001500665">
    <property type="component" value="Unassembled WGS sequence"/>
</dbReference>
<dbReference type="EMBL" id="BAAAHH010000050">
    <property type="protein sequence ID" value="GAA0967496.1"/>
    <property type="molecule type" value="Genomic_DNA"/>
</dbReference>
<evidence type="ECO:0000313" key="1">
    <source>
        <dbReference type="EMBL" id="GAA0967496.1"/>
    </source>
</evidence>
<proteinExistence type="predicted"/>
<reference evidence="1 2" key="1">
    <citation type="journal article" date="2019" name="Int. J. Syst. Evol. Microbiol.">
        <title>The Global Catalogue of Microorganisms (GCM) 10K type strain sequencing project: providing services to taxonomists for standard genome sequencing and annotation.</title>
        <authorList>
            <consortium name="The Broad Institute Genomics Platform"/>
            <consortium name="The Broad Institute Genome Sequencing Center for Infectious Disease"/>
            <person name="Wu L."/>
            <person name="Ma J."/>
        </authorList>
    </citation>
    <scope>NUCLEOTIDE SEQUENCE [LARGE SCALE GENOMIC DNA]</scope>
    <source>
        <strain evidence="1 2">JCM 10696</strain>
    </source>
</reference>
<organism evidence="1 2">
    <name type="scientific">Actinocorallia libanotica</name>
    <dbReference type="NCBI Taxonomy" id="46162"/>
    <lineage>
        <taxon>Bacteria</taxon>
        <taxon>Bacillati</taxon>
        <taxon>Actinomycetota</taxon>
        <taxon>Actinomycetes</taxon>
        <taxon>Streptosporangiales</taxon>
        <taxon>Thermomonosporaceae</taxon>
        <taxon>Actinocorallia</taxon>
    </lineage>
</organism>
<accession>A0ABN1RXY8</accession>
<name>A0ABN1RXY8_9ACTN</name>
<protein>
    <submittedName>
        <fullName evidence="1">Uncharacterized protein</fullName>
    </submittedName>
</protein>
<evidence type="ECO:0000313" key="2">
    <source>
        <dbReference type="Proteomes" id="UP001500665"/>
    </source>
</evidence>
<comment type="caution">
    <text evidence="1">The sequence shown here is derived from an EMBL/GenBank/DDBJ whole genome shotgun (WGS) entry which is preliminary data.</text>
</comment>
<keyword evidence="2" id="KW-1185">Reference proteome</keyword>
<gene>
    <name evidence="1" type="ORF">GCM10009550_71440</name>
</gene>